<dbReference type="PRINTS" id="PR00947">
    <property type="entry name" value="CUTICLE"/>
</dbReference>
<reference evidence="6" key="1">
    <citation type="journal article" date="2015" name="Proc. Natl. Acad. Sci. U.S.A.">
        <title>Genome sequence of the Asian Tiger mosquito, Aedes albopictus, reveals insights into its biology, genetics, and evolution.</title>
        <authorList>
            <person name="Chen X.G."/>
            <person name="Jiang X."/>
            <person name="Gu J."/>
            <person name="Xu M."/>
            <person name="Wu Y."/>
            <person name="Deng Y."/>
            <person name="Zhang C."/>
            <person name="Bonizzoni M."/>
            <person name="Dermauw W."/>
            <person name="Vontas J."/>
            <person name="Armbruster P."/>
            <person name="Huang X."/>
            <person name="Yang Y."/>
            <person name="Zhang H."/>
            <person name="He W."/>
            <person name="Peng H."/>
            <person name="Liu Y."/>
            <person name="Wu K."/>
            <person name="Chen J."/>
            <person name="Lirakis M."/>
            <person name="Topalis P."/>
            <person name="Van Leeuwen T."/>
            <person name="Hall A.B."/>
            <person name="Jiang X."/>
            <person name="Thorpe C."/>
            <person name="Mueller R.L."/>
            <person name="Sun C."/>
            <person name="Waterhouse R.M."/>
            <person name="Yan G."/>
            <person name="Tu Z.J."/>
            <person name="Fang X."/>
            <person name="James A.A."/>
        </authorList>
    </citation>
    <scope>NUCLEOTIDE SEQUENCE [LARGE SCALE GENOMIC DNA]</scope>
    <source>
        <strain evidence="6">Foshan</strain>
    </source>
</reference>
<keyword evidence="6" id="KW-1185">Reference proteome</keyword>
<keyword evidence="4" id="KW-0732">Signal</keyword>
<keyword evidence="1 2" id="KW-0193">Cuticle</keyword>
<dbReference type="Pfam" id="PF00379">
    <property type="entry name" value="Chitin_bind_4"/>
    <property type="match status" value="1"/>
</dbReference>
<dbReference type="InterPro" id="IPR000618">
    <property type="entry name" value="Insect_cuticle"/>
</dbReference>
<dbReference type="PROSITE" id="PS00233">
    <property type="entry name" value="CHIT_BIND_RR_1"/>
    <property type="match status" value="1"/>
</dbReference>
<evidence type="ECO:0000256" key="4">
    <source>
        <dbReference type="SAM" id="SignalP"/>
    </source>
</evidence>
<dbReference type="RefSeq" id="XP_019540058.2">
    <property type="nucleotide sequence ID" value="XM_019684513.3"/>
</dbReference>
<evidence type="ECO:0000256" key="2">
    <source>
        <dbReference type="PROSITE-ProRule" id="PRU00497"/>
    </source>
</evidence>
<reference evidence="5" key="2">
    <citation type="submission" date="2025-05" db="UniProtKB">
        <authorList>
            <consortium name="EnsemblMetazoa"/>
        </authorList>
    </citation>
    <scope>IDENTIFICATION</scope>
    <source>
        <strain evidence="5">Foshan</strain>
    </source>
</reference>
<name>A0ABM1YDP4_AEDAL</name>
<evidence type="ECO:0008006" key="7">
    <source>
        <dbReference type="Google" id="ProtNLM"/>
    </source>
</evidence>
<evidence type="ECO:0000256" key="1">
    <source>
        <dbReference type="ARBA" id="ARBA00022460"/>
    </source>
</evidence>
<sequence>MNAKFIIFATLVALASAASRRYGHQPSSSQSAQDWDQLQQQQQQQEQVEDNQHSEPHYTYSYAVRDDRSGDRKSQHESRHGDQVRGQYRMMESDGTERVVDYSADDRSGFNAVVRHHPERRQHPVPVLVAVRAVQIPVDVATAGSGEQHRQQLQEATSNMRLVQHYATQPWMISSHIRHN</sequence>
<feature type="region of interest" description="Disordered" evidence="3">
    <location>
        <begin position="23"/>
        <end position="89"/>
    </location>
</feature>
<feature type="signal peptide" evidence="4">
    <location>
        <begin position="1"/>
        <end position="17"/>
    </location>
</feature>
<evidence type="ECO:0000256" key="3">
    <source>
        <dbReference type="SAM" id="MobiDB-lite"/>
    </source>
</evidence>
<dbReference type="PANTHER" id="PTHR12236">
    <property type="entry name" value="STRUCTURAL CONTITUENT OF CUTICLE"/>
    <property type="match status" value="1"/>
</dbReference>
<feature type="chain" id="PRO_5045114252" description="Cuticle protein" evidence="4">
    <location>
        <begin position="18"/>
        <end position="180"/>
    </location>
</feature>
<dbReference type="EnsemblMetazoa" id="AALFPA23_008196.R11041">
    <property type="protein sequence ID" value="AALFPA23_008196.P11041"/>
    <property type="gene ID" value="AALFPA23_008196"/>
</dbReference>
<dbReference type="Proteomes" id="UP000069940">
    <property type="component" value="Unassembled WGS sequence"/>
</dbReference>
<evidence type="ECO:0000313" key="6">
    <source>
        <dbReference type="Proteomes" id="UP000069940"/>
    </source>
</evidence>
<feature type="compositionally biased region" description="Basic and acidic residues" evidence="3">
    <location>
        <begin position="64"/>
        <end position="83"/>
    </location>
</feature>
<feature type="compositionally biased region" description="Low complexity" evidence="3">
    <location>
        <begin position="25"/>
        <end position="46"/>
    </location>
</feature>
<dbReference type="PROSITE" id="PS51155">
    <property type="entry name" value="CHIT_BIND_RR_2"/>
    <property type="match status" value="1"/>
</dbReference>
<dbReference type="GeneID" id="109411070"/>
<accession>A0ABM1YDP4</accession>
<dbReference type="PANTHER" id="PTHR12236:SF75">
    <property type="entry name" value="CUTICULAR PROTEIN 62BB, ISOFORM A"/>
    <property type="match status" value="1"/>
</dbReference>
<organism evidence="5 6">
    <name type="scientific">Aedes albopictus</name>
    <name type="common">Asian tiger mosquito</name>
    <name type="synonym">Stegomyia albopicta</name>
    <dbReference type="NCBI Taxonomy" id="7160"/>
    <lineage>
        <taxon>Eukaryota</taxon>
        <taxon>Metazoa</taxon>
        <taxon>Ecdysozoa</taxon>
        <taxon>Arthropoda</taxon>
        <taxon>Hexapoda</taxon>
        <taxon>Insecta</taxon>
        <taxon>Pterygota</taxon>
        <taxon>Neoptera</taxon>
        <taxon>Endopterygota</taxon>
        <taxon>Diptera</taxon>
        <taxon>Nematocera</taxon>
        <taxon>Culicoidea</taxon>
        <taxon>Culicidae</taxon>
        <taxon>Culicinae</taxon>
        <taxon>Aedini</taxon>
        <taxon>Aedes</taxon>
        <taxon>Stegomyia</taxon>
    </lineage>
</organism>
<dbReference type="InterPro" id="IPR051217">
    <property type="entry name" value="Insect_Cuticle_Struc_Prot"/>
</dbReference>
<evidence type="ECO:0000313" key="5">
    <source>
        <dbReference type="EnsemblMetazoa" id="AALFPA23_008196.P11041"/>
    </source>
</evidence>
<protein>
    <recommendedName>
        <fullName evidence="7">Cuticle protein</fullName>
    </recommendedName>
</protein>
<proteinExistence type="predicted"/>
<dbReference type="InterPro" id="IPR031311">
    <property type="entry name" value="CHIT_BIND_RR_consensus"/>
</dbReference>